<sequence length="177" mass="19141">MNYSTLLVILMAFVSVCRADLRSWALGLGNGKPTIAVPAPNSADRVGKQYQTCYVDGISPHGHSHSAVWFSSECSGSGYWKMGYHTDSGTCTMFGDVDQTGCPFASFWTSKAKFVAKNRGNGEEYSDKGITFIGCENGASVELSRDENRECVKDAPDSSCKSMLSSSILSFLCPNDK</sequence>
<feature type="chain" id="PRO_5016620742" description="Ig-like domain-containing protein" evidence="1">
    <location>
        <begin position="20"/>
        <end position="177"/>
    </location>
</feature>
<dbReference type="EMBL" id="PJQM01000433">
    <property type="protein sequence ID" value="RCI05272.1"/>
    <property type="molecule type" value="Genomic_DNA"/>
</dbReference>
<dbReference type="OrthoDB" id="2201682at2759"/>
<evidence type="ECO:0000313" key="3">
    <source>
        <dbReference type="Proteomes" id="UP000253551"/>
    </source>
</evidence>
<accession>A0A367KTT6</accession>
<keyword evidence="3" id="KW-1185">Reference proteome</keyword>
<reference evidence="2 3" key="1">
    <citation type="journal article" date="2018" name="G3 (Bethesda)">
        <title>Phylogenetic and Phylogenomic Definition of Rhizopus Species.</title>
        <authorList>
            <person name="Gryganskyi A.P."/>
            <person name="Golan J."/>
            <person name="Dolatabadi S."/>
            <person name="Mondo S."/>
            <person name="Robb S."/>
            <person name="Idnurm A."/>
            <person name="Muszewska A."/>
            <person name="Steczkiewicz K."/>
            <person name="Masonjones S."/>
            <person name="Liao H.L."/>
            <person name="Gajdeczka M.T."/>
            <person name="Anike F."/>
            <person name="Vuek A."/>
            <person name="Anishchenko I.M."/>
            <person name="Voigt K."/>
            <person name="de Hoog G.S."/>
            <person name="Smith M.E."/>
            <person name="Heitman J."/>
            <person name="Vilgalys R."/>
            <person name="Stajich J.E."/>
        </authorList>
    </citation>
    <scope>NUCLEOTIDE SEQUENCE [LARGE SCALE GENOMIC DNA]</scope>
    <source>
        <strain evidence="2 3">LSU 92-RS-03</strain>
    </source>
</reference>
<proteinExistence type="predicted"/>
<protein>
    <recommendedName>
        <fullName evidence="4">Ig-like domain-containing protein</fullName>
    </recommendedName>
</protein>
<gene>
    <name evidence="2" type="ORF">CU098_013522</name>
</gene>
<evidence type="ECO:0008006" key="4">
    <source>
        <dbReference type="Google" id="ProtNLM"/>
    </source>
</evidence>
<keyword evidence="1" id="KW-0732">Signal</keyword>
<evidence type="ECO:0000256" key="1">
    <source>
        <dbReference type="SAM" id="SignalP"/>
    </source>
</evidence>
<comment type="caution">
    <text evidence="2">The sequence shown here is derived from an EMBL/GenBank/DDBJ whole genome shotgun (WGS) entry which is preliminary data.</text>
</comment>
<dbReference type="AlphaFoldDB" id="A0A367KTT6"/>
<organism evidence="2 3">
    <name type="scientific">Rhizopus stolonifer</name>
    <name type="common">Rhizopus nigricans</name>
    <dbReference type="NCBI Taxonomy" id="4846"/>
    <lineage>
        <taxon>Eukaryota</taxon>
        <taxon>Fungi</taxon>
        <taxon>Fungi incertae sedis</taxon>
        <taxon>Mucoromycota</taxon>
        <taxon>Mucoromycotina</taxon>
        <taxon>Mucoromycetes</taxon>
        <taxon>Mucorales</taxon>
        <taxon>Mucorineae</taxon>
        <taxon>Rhizopodaceae</taxon>
        <taxon>Rhizopus</taxon>
    </lineage>
</organism>
<evidence type="ECO:0000313" key="2">
    <source>
        <dbReference type="EMBL" id="RCI05272.1"/>
    </source>
</evidence>
<name>A0A367KTT6_RHIST</name>
<feature type="signal peptide" evidence="1">
    <location>
        <begin position="1"/>
        <end position="19"/>
    </location>
</feature>
<dbReference type="Proteomes" id="UP000253551">
    <property type="component" value="Unassembled WGS sequence"/>
</dbReference>